<organism evidence="1 2">
    <name type="scientific">Nocardioides silvaticus</name>
    <dbReference type="NCBI Taxonomy" id="2201891"/>
    <lineage>
        <taxon>Bacteria</taxon>
        <taxon>Bacillati</taxon>
        <taxon>Actinomycetota</taxon>
        <taxon>Actinomycetes</taxon>
        <taxon>Propionibacteriales</taxon>
        <taxon>Nocardioidaceae</taxon>
        <taxon>Nocardioides</taxon>
    </lineage>
</organism>
<dbReference type="EMBL" id="QGDD01000001">
    <property type="protein sequence ID" value="PWN04460.1"/>
    <property type="molecule type" value="Genomic_DNA"/>
</dbReference>
<evidence type="ECO:0000313" key="2">
    <source>
        <dbReference type="Proteomes" id="UP000245507"/>
    </source>
</evidence>
<evidence type="ECO:0008006" key="3">
    <source>
        <dbReference type="Google" id="ProtNLM"/>
    </source>
</evidence>
<accession>A0A316TJ36</accession>
<dbReference type="SUPFAM" id="SSF52540">
    <property type="entry name" value="P-loop containing nucleoside triphosphate hydrolases"/>
    <property type="match status" value="1"/>
</dbReference>
<sequence length="390" mass="41678">MPNASQPGSGAARIVLHIGAMKTGTTFLQQLLADHRAPLAEQGFQVPRDQALALRGVLNGSPAADAATRRDRVAHRFLRSLQAYDGRESVVSWEFLSFLDRADAGRLIATLGGSAGTEVDVVLTVRDAARTMPAQWQTTCRNGSTLPWPRFARGIGAWLDQGRDNRPARLFRRTQDVAQMLDTWTAVAGTDRVRVVTVPRSGADPLLLWRRFAEAAGIDAGVVVAPDVRRNPSLGHPSCELLRRVNEVLGDSPPDGAARVIRAVVAPDLETRSGEEPPVRLDRRGRDVAAAWNRRTRTAITESGVAVVGDLADLPDEEAVPAEAAHRPRPGELLAAADTARAGLVGLGATPAPHPPDTVEAAVDELAAMIREVSGVDLTAARKARGRGRS</sequence>
<dbReference type="RefSeq" id="WP_109691963.1">
    <property type="nucleotide sequence ID" value="NZ_QGDD01000001.1"/>
</dbReference>
<dbReference type="AlphaFoldDB" id="A0A316TJ36"/>
<name>A0A316TJ36_9ACTN</name>
<gene>
    <name evidence="1" type="ORF">DJ010_02140</name>
</gene>
<dbReference type="OrthoDB" id="5144031at2"/>
<keyword evidence="2" id="KW-1185">Reference proteome</keyword>
<proteinExistence type="predicted"/>
<dbReference type="Gene3D" id="3.40.50.300">
    <property type="entry name" value="P-loop containing nucleotide triphosphate hydrolases"/>
    <property type="match status" value="1"/>
</dbReference>
<reference evidence="1 2" key="1">
    <citation type="submission" date="2018-05" db="EMBL/GenBank/DDBJ databases">
        <title>Nocardioides silvaticus genome.</title>
        <authorList>
            <person name="Li C."/>
            <person name="Wang G."/>
        </authorList>
    </citation>
    <scope>NUCLEOTIDE SEQUENCE [LARGE SCALE GENOMIC DNA]</scope>
    <source>
        <strain evidence="1 2">CCTCC AB 2018079</strain>
    </source>
</reference>
<evidence type="ECO:0000313" key="1">
    <source>
        <dbReference type="EMBL" id="PWN04460.1"/>
    </source>
</evidence>
<dbReference type="InterPro" id="IPR027417">
    <property type="entry name" value="P-loop_NTPase"/>
</dbReference>
<comment type="caution">
    <text evidence="1">The sequence shown here is derived from an EMBL/GenBank/DDBJ whole genome shotgun (WGS) entry which is preliminary data.</text>
</comment>
<protein>
    <recommendedName>
        <fullName evidence="3">Sulfotransferase family protein</fullName>
    </recommendedName>
</protein>
<dbReference type="Proteomes" id="UP000245507">
    <property type="component" value="Unassembled WGS sequence"/>
</dbReference>